<keyword evidence="1" id="KW-0472">Membrane</keyword>
<dbReference type="EMBL" id="BAAAFH010000003">
    <property type="protein sequence ID" value="GAA0874013.1"/>
    <property type="molecule type" value="Genomic_DNA"/>
</dbReference>
<dbReference type="PANTHER" id="PTHR36451">
    <property type="entry name" value="PAPS-DEPENDENT SULFOTRANSFERASE STF3"/>
    <property type="match status" value="1"/>
</dbReference>
<evidence type="ECO:0000256" key="1">
    <source>
        <dbReference type="SAM" id="Phobius"/>
    </source>
</evidence>
<proteinExistence type="predicted"/>
<dbReference type="InterPro" id="IPR027417">
    <property type="entry name" value="P-loop_NTPase"/>
</dbReference>
<keyword evidence="1" id="KW-0812">Transmembrane</keyword>
<evidence type="ECO:0000313" key="3">
    <source>
        <dbReference type="Proteomes" id="UP001501126"/>
    </source>
</evidence>
<sequence length="374" mass="44368">MKIKYTPKDTFDLFQHTAFGIDLWTWIRVLVRNKWNVHPIYWPKAIMITLMALLSSPFHILEALLFARKIKKVTCKDPVFIVGYFRSGTTYLFYLLGSDPKFVYPSTYQVLTPHLFLLFGKGMRKLFNSVMPETRPQDNVKISAESPSEEEFALANMTPFSLVNGYVFPRRIKETCEDCIHPKTKKQQEEWSKKLDYFVRKAILANGNQQMLLKSPLNTARIDEILKRYPNARFIHIHRNPYEVYISNEGLLEKILPKMALNRAHEKELEQFIIDSYRDTYQNFLKSKQQLRPDQLVEIRYSEFEKKPMEILQQVYDQIKLGDFSEVSSFIGQEVASGKSYKKNQHKPIPREKIEQINREWDFMFQEYGYEKKQ</sequence>
<dbReference type="RefSeq" id="WP_343784623.1">
    <property type="nucleotide sequence ID" value="NZ_BAAAFH010000003.1"/>
</dbReference>
<organism evidence="2 3">
    <name type="scientific">Wandonia haliotis</name>
    <dbReference type="NCBI Taxonomy" id="574963"/>
    <lineage>
        <taxon>Bacteria</taxon>
        <taxon>Pseudomonadati</taxon>
        <taxon>Bacteroidota</taxon>
        <taxon>Flavobacteriia</taxon>
        <taxon>Flavobacteriales</taxon>
        <taxon>Crocinitomicaceae</taxon>
        <taxon>Wandonia</taxon>
    </lineage>
</organism>
<evidence type="ECO:0000313" key="2">
    <source>
        <dbReference type="EMBL" id="GAA0874013.1"/>
    </source>
</evidence>
<dbReference type="SUPFAM" id="SSF52540">
    <property type="entry name" value="P-loop containing nucleoside triphosphate hydrolases"/>
    <property type="match status" value="1"/>
</dbReference>
<accession>A0ABN1MM93</accession>
<feature type="transmembrane region" description="Helical" evidence="1">
    <location>
        <begin position="45"/>
        <end position="67"/>
    </location>
</feature>
<dbReference type="Proteomes" id="UP001501126">
    <property type="component" value="Unassembled WGS sequence"/>
</dbReference>
<dbReference type="Pfam" id="PF13469">
    <property type="entry name" value="Sulfotransfer_3"/>
    <property type="match status" value="1"/>
</dbReference>
<name>A0ABN1MM93_9FLAO</name>
<protein>
    <submittedName>
        <fullName evidence="2">Sulfotransferase</fullName>
    </submittedName>
</protein>
<dbReference type="Gene3D" id="3.40.50.300">
    <property type="entry name" value="P-loop containing nucleotide triphosphate hydrolases"/>
    <property type="match status" value="1"/>
</dbReference>
<dbReference type="InterPro" id="IPR052736">
    <property type="entry name" value="Stf3_sulfotransferase"/>
</dbReference>
<keyword evidence="1" id="KW-1133">Transmembrane helix</keyword>
<comment type="caution">
    <text evidence="2">The sequence shown here is derived from an EMBL/GenBank/DDBJ whole genome shotgun (WGS) entry which is preliminary data.</text>
</comment>
<dbReference type="PANTHER" id="PTHR36451:SF1">
    <property type="entry name" value="OMEGA-HYDROXY-BETA-DIHYDROMENAQUINONE-9 SULFOTRANSFERASE STF3"/>
    <property type="match status" value="1"/>
</dbReference>
<reference evidence="2 3" key="1">
    <citation type="journal article" date="2019" name="Int. J. Syst. Evol. Microbiol.">
        <title>The Global Catalogue of Microorganisms (GCM) 10K type strain sequencing project: providing services to taxonomists for standard genome sequencing and annotation.</title>
        <authorList>
            <consortium name="The Broad Institute Genomics Platform"/>
            <consortium name="The Broad Institute Genome Sequencing Center for Infectious Disease"/>
            <person name="Wu L."/>
            <person name="Ma J."/>
        </authorList>
    </citation>
    <scope>NUCLEOTIDE SEQUENCE [LARGE SCALE GENOMIC DNA]</scope>
    <source>
        <strain evidence="2 3">JCM 16083</strain>
    </source>
</reference>
<keyword evidence="3" id="KW-1185">Reference proteome</keyword>
<gene>
    <name evidence="2" type="ORF">GCM10009118_04210</name>
</gene>
<feature type="transmembrane region" description="Helical" evidence="1">
    <location>
        <begin position="79"/>
        <end position="96"/>
    </location>
</feature>